<keyword evidence="4" id="KW-0539">Nucleus</keyword>
<reference evidence="6 7" key="1">
    <citation type="submission" date="2014-04" db="EMBL/GenBank/DDBJ databases">
        <title>Comparative Genomics of Cryptosporidium Species.</title>
        <authorList>
            <person name="Silva J.C."/>
            <person name="Su Q."/>
            <person name="Chalmers R."/>
            <person name="Chibucos M.C."/>
            <person name="Elwin K."/>
            <person name="Godinez A."/>
            <person name="Guo F."/>
            <person name="Huynh K."/>
            <person name="Orvis J."/>
            <person name="Ott S."/>
            <person name="Sadzewicz L."/>
            <person name="Sengamalay N."/>
            <person name="Shetty A."/>
            <person name="Sun M."/>
            <person name="Tallon L."/>
            <person name="Xiao L."/>
            <person name="Zhang H."/>
            <person name="Fraser C.M."/>
            <person name="Zhu G."/>
            <person name="Kissinger J."/>
            <person name="Widmer G."/>
        </authorList>
    </citation>
    <scope>NUCLEOTIDE SEQUENCE [LARGE SCALE GENOMIC DNA]</scope>
    <source>
        <strain evidence="6 7">UKMEL1</strain>
    </source>
</reference>
<evidence type="ECO:0000256" key="2">
    <source>
        <dbReference type="ARBA" id="ARBA00022552"/>
    </source>
</evidence>
<evidence type="ECO:0000313" key="6">
    <source>
        <dbReference type="EMBL" id="POM83858.1"/>
    </source>
</evidence>
<dbReference type="Gene3D" id="1.25.40.10">
    <property type="entry name" value="Tetratricopeptide repeat domain"/>
    <property type="match status" value="1"/>
</dbReference>
<dbReference type="VEuPathDB" id="CryptoDB:CmeUKMEL1_09495"/>
<evidence type="ECO:0000256" key="1">
    <source>
        <dbReference type="ARBA" id="ARBA00004604"/>
    </source>
</evidence>
<evidence type="ECO:0000259" key="5">
    <source>
        <dbReference type="Pfam" id="PF08640"/>
    </source>
</evidence>
<dbReference type="GO" id="GO:0030515">
    <property type="term" value="F:snoRNA binding"/>
    <property type="evidence" value="ECO:0007669"/>
    <property type="project" value="InterPro"/>
</dbReference>
<protein>
    <submittedName>
        <fullName evidence="6">U3 small nucleolar RNA-associated protein 6 family protein</fullName>
    </submittedName>
</protein>
<organism evidence="6 7">
    <name type="scientific">Cryptosporidium meleagridis</name>
    <dbReference type="NCBI Taxonomy" id="93969"/>
    <lineage>
        <taxon>Eukaryota</taxon>
        <taxon>Sar</taxon>
        <taxon>Alveolata</taxon>
        <taxon>Apicomplexa</taxon>
        <taxon>Conoidasida</taxon>
        <taxon>Coccidia</taxon>
        <taxon>Eucoccidiorida</taxon>
        <taxon>Eimeriorina</taxon>
        <taxon>Cryptosporidiidae</taxon>
        <taxon>Cryptosporidium</taxon>
    </lineage>
</organism>
<dbReference type="Pfam" id="PF08640">
    <property type="entry name" value="U3_assoc_6"/>
    <property type="match status" value="1"/>
</dbReference>
<dbReference type="EMBL" id="JIBK01000025">
    <property type="protein sequence ID" value="POM83858.1"/>
    <property type="molecule type" value="Genomic_DNA"/>
</dbReference>
<evidence type="ECO:0000313" key="7">
    <source>
        <dbReference type="Proteomes" id="UP000236928"/>
    </source>
</evidence>
<evidence type="ECO:0000256" key="4">
    <source>
        <dbReference type="ARBA" id="ARBA00023242"/>
    </source>
</evidence>
<dbReference type="PANTHER" id="PTHR23271">
    <property type="entry name" value="HEPATOCELLULAR CARCINOMA-ASSOCIATED ANTIGEN 66"/>
    <property type="match status" value="1"/>
</dbReference>
<dbReference type="PANTHER" id="PTHR23271:SF1">
    <property type="entry name" value="U3 SMALL NUCLEOLAR RNA-ASSOCIATED PROTEIN 6 HOMOLOG"/>
    <property type="match status" value="1"/>
</dbReference>
<dbReference type="GO" id="GO:0034388">
    <property type="term" value="C:Pwp2p-containing subcomplex of 90S preribosome"/>
    <property type="evidence" value="ECO:0007669"/>
    <property type="project" value="TreeGrafter"/>
</dbReference>
<dbReference type="InterPro" id="IPR013949">
    <property type="entry name" value="Utp6"/>
</dbReference>
<dbReference type="Proteomes" id="UP000236928">
    <property type="component" value="Unassembled WGS sequence"/>
</dbReference>
<keyword evidence="2" id="KW-0698">rRNA processing</keyword>
<dbReference type="OrthoDB" id="28112at2759"/>
<keyword evidence="7" id="KW-1185">Reference proteome</keyword>
<keyword evidence="3" id="KW-0677">Repeat</keyword>
<comment type="caution">
    <text evidence="6">The sequence shown here is derived from an EMBL/GenBank/DDBJ whole genome shotgun (WGS) entry which is preliminary data.</text>
</comment>
<sequence length="971" mass="113271">MADKVQRVMEDMVPELMDLGKRKVFSKEEIREIIKHRRNFEYKIASRTPILRDFLEYLSYEYELERIRNTRTKALKLKKRTIGDYSIIRLIHFIFKRALRKFPSDEKLWLQNIDFCLKSGSSKALQRSLISALKHNPNNNVFWLIMSDRELQNGNSKEARSAILLGLRVNKSSLILWRGFSQLETNIAYRKYLDSFSSSKLALNKGFQIKNSSVMPLIPILNHGLRRIKHEYKKEAHIIFMFRQYYKLYNKLSKDGDLSRIEGMDELKNQIFESFNQSKKLQPLFPVFGIILGIAESDQSDVFSHFKYEIDQIFSNSDIEFVLASLIFICRLIYNCLNGQFPVSSSGNRSNIDTSFETINNLNIMDFGFQISESIQDFDNNQELSNQNDSIMENDLNLDMITWYSQTCLKNLIFKENSQIKKAIHLLKLDPNFWNCCFLEDSNVEDLIQILSLYSIPSIVDREVWKEKLLSKEQIELVRERIILYLSQDLNRNRFVQLVTDIKGTIEKLTIESEFQGLKLLLLEALDSLFEYNHIDNFNNYTNGNKPIRDSPNQNLLSIPDNAPQLIQAYKQFIIYYGTKPLSPDRATFMIQSINKLLDLIQNQVENDEKQSESLDFIGLSKSIFWTLYIISTNSQELNEEYSQSLLKLRQRIISSTLNTLPRWISTRKIPGLLFNTLIIYSVLKSTENMDNSLSSLIIKYLKYQETGVEINFDSSSIIGILKESINEDYLTLATEILLELPSEYSWLLSNNITMMSKTNKDIASITFMLSCITLLYLLLERYLEKCILQKNSYNKLSDPNLQNLNNYLIPKLFWMWDQLITYVNGLDDFKSEEFKLNLYLRYLLLIKLIEDLKVKRILSPKFGEFNNGTQKIPTVAMLISQLNKYSSQIRSGKISSGLSIVTISILPVDDPQFELFLTRIFSIQENDQEVFETPESQNNPHQTLNKVMQNILNPCQLLAPISIYVNTNYL</sequence>
<dbReference type="AlphaFoldDB" id="A0A2P4Z1A5"/>
<proteinExistence type="predicted"/>
<name>A0A2P4Z1A5_9CRYT</name>
<dbReference type="GO" id="GO:0032040">
    <property type="term" value="C:small-subunit processome"/>
    <property type="evidence" value="ECO:0007669"/>
    <property type="project" value="TreeGrafter"/>
</dbReference>
<dbReference type="SUPFAM" id="SSF48452">
    <property type="entry name" value="TPR-like"/>
    <property type="match status" value="1"/>
</dbReference>
<feature type="domain" description="U3 small nucleolar RNA-associated protein 6 N-terminal" evidence="5">
    <location>
        <begin position="9"/>
        <end position="89"/>
    </location>
</feature>
<gene>
    <name evidence="6" type="ORF">CmeUKMEL1_09495</name>
</gene>
<dbReference type="InterPro" id="IPR011990">
    <property type="entry name" value="TPR-like_helical_dom_sf"/>
</dbReference>
<dbReference type="GO" id="GO:0000462">
    <property type="term" value="P:maturation of SSU-rRNA from tricistronic rRNA transcript (SSU-rRNA, 5.8S rRNA, LSU-rRNA)"/>
    <property type="evidence" value="ECO:0007669"/>
    <property type="project" value="InterPro"/>
</dbReference>
<comment type="subcellular location">
    <subcellularLocation>
        <location evidence="1">Nucleus</location>
        <location evidence="1">Nucleolus</location>
    </subcellularLocation>
</comment>
<dbReference type="InterPro" id="IPR055347">
    <property type="entry name" value="UTP6_N"/>
</dbReference>
<accession>A0A2P4Z1A5</accession>
<evidence type="ECO:0000256" key="3">
    <source>
        <dbReference type="ARBA" id="ARBA00022737"/>
    </source>
</evidence>